<feature type="non-terminal residue" evidence="1">
    <location>
        <position position="1"/>
    </location>
</feature>
<protein>
    <submittedName>
        <fullName evidence="1">Uncharacterized protein</fullName>
    </submittedName>
</protein>
<organism evidence="1">
    <name type="scientific">marine sediment metagenome</name>
    <dbReference type="NCBI Taxonomy" id="412755"/>
    <lineage>
        <taxon>unclassified sequences</taxon>
        <taxon>metagenomes</taxon>
        <taxon>ecological metagenomes</taxon>
    </lineage>
</organism>
<dbReference type="AlphaFoldDB" id="X1VC89"/>
<proteinExistence type="predicted"/>
<dbReference type="EMBL" id="BARW01028876">
    <property type="protein sequence ID" value="GAJ03745.1"/>
    <property type="molecule type" value="Genomic_DNA"/>
</dbReference>
<gene>
    <name evidence="1" type="ORF">S12H4_46530</name>
</gene>
<name>X1VC89_9ZZZZ</name>
<evidence type="ECO:0000313" key="1">
    <source>
        <dbReference type="EMBL" id="GAJ03745.1"/>
    </source>
</evidence>
<comment type="caution">
    <text evidence="1">The sequence shown here is derived from an EMBL/GenBank/DDBJ whole genome shotgun (WGS) entry which is preliminary data.</text>
</comment>
<reference evidence="1" key="1">
    <citation type="journal article" date="2014" name="Front. Microbiol.">
        <title>High frequency of phylogenetically diverse reductive dehalogenase-homologous genes in deep subseafloor sedimentary metagenomes.</title>
        <authorList>
            <person name="Kawai M."/>
            <person name="Futagami T."/>
            <person name="Toyoda A."/>
            <person name="Takaki Y."/>
            <person name="Nishi S."/>
            <person name="Hori S."/>
            <person name="Arai W."/>
            <person name="Tsubouchi T."/>
            <person name="Morono Y."/>
            <person name="Uchiyama I."/>
            <person name="Ito T."/>
            <person name="Fujiyama A."/>
            <person name="Inagaki F."/>
            <person name="Takami H."/>
        </authorList>
    </citation>
    <scope>NUCLEOTIDE SEQUENCE</scope>
    <source>
        <strain evidence="1">Expedition CK06-06</strain>
    </source>
</reference>
<accession>X1VC89</accession>
<sequence>QDGFSSLSEMETWLLKAHGSRVLEEPMNKLTIRWSGDRDRQ</sequence>